<protein>
    <submittedName>
        <fullName evidence="1">Rossmann-fold superfamily protein</fullName>
    </submittedName>
</protein>
<dbReference type="InterPro" id="IPR036291">
    <property type="entry name" value="NAD(P)-bd_dom_sf"/>
</dbReference>
<keyword evidence="2" id="KW-1185">Reference proteome</keyword>
<dbReference type="InterPro" id="IPR002347">
    <property type="entry name" value="SDR_fam"/>
</dbReference>
<evidence type="ECO:0000313" key="1">
    <source>
        <dbReference type="EMBL" id="KAH6828664.1"/>
    </source>
</evidence>
<name>A0AAD4J807_PERFH</name>
<dbReference type="Gene3D" id="3.40.50.720">
    <property type="entry name" value="NAD(P)-binding Rossmann-like Domain"/>
    <property type="match status" value="1"/>
</dbReference>
<dbReference type="PANTHER" id="PTHR44375:SF22">
    <property type="entry name" value="11-BETA-HYDROXYSTEROID DEHYDROGENASE-LIKE 4A"/>
    <property type="match status" value="1"/>
</dbReference>
<proteinExistence type="predicted"/>
<dbReference type="EMBL" id="SDAM02000121">
    <property type="protein sequence ID" value="KAH6828664.1"/>
    <property type="molecule type" value="Genomic_DNA"/>
</dbReference>
<sequence>MVTGASSGLGREFCPDLAKASGRIMAAARRIDRLNSLCDQINKMDIPTGGASGGSRRAIAVALDVMVDGQTVEACVEKAWDAFGHIDVLINNAGVTGN</sequence>
<dbReference type="PANTHER" id="PTHR44375">
    <property type="entry name" value="BETA-KETOACYL-ACP REDUCTASE-LIKE PROTEIN-RELATED"/>
    <property type="match status" value="1"/>
</dbReference>
<dbReference type="AlphaFoldDB" id="A0AAD4J807"/>
<dbReference type="SUPFAM" id="SSF51735">
    <property type="entry name" value="NAD(P)-binding Rossmann-fold domains"/>
    <property type="match status" value="1"/>
</dbReference>
<dbReference type="Proteomes" id="UP001190926">
    <property type="component" value="Unassembled WGS sequence"/>
</dbReference>
<dbReference type="Pfam" id="PF00106">
    <property type="entry name" value="adh_short"/>
    <property type="match status" value="1"/>
</dbReference>
<gene>
    <name evidence="1" type="ORF">C2S53_006662</name>
</gene>
<accession>A0AAD4J807</accession>
<reference evidence="1 2" key="1">
    <citation type="journal article" date="2021" name="Nat. Commun.">
        <title>Incipient diploidization of the medicinal plant Perilla within 10,000 years.</title>
        <authorList>
            <person name="Zhang Y."/>
            <person name="Shen Q."/>
            <person name="Leng L."/>
            <person name="Zhang D."/>
            <person name="Chen S."/>
            <person name="Shi Y."/>
            <person name="Ning Z."/>
            <person name="Chen S."/>
        </authorList>
    </citation>
    <scope>NUCLEOTIDE SEQUENCE [LARGE SCALE GENOMIC DNA]</scope>
    <source>
        <strain evidence="2">cv. PC099</strain>
    </source>
</reference>
<comment type="caution">
    <text evidence="1">The sequence shown here is derived from an EMBL/GenBank/DDBJ whole genome shotgun (WGS) entry which is preliminary data.</text>
</comment>
<evidence type="ECO:0000313" key="2">
    <source>
        <dbReference type="Proteomes" id="UP001190926"/>
    </source>
</evidence>
<organism evidence="1 2">
    <name type="scientific">Perilla frutescens var. hirtella</name>
    <name type="common">Perilla citriodora</name>
    <name type="synonym">Perilla setoyensis</name>
    <dbReference type="NCBI Taxonomy" id="608512"/>
    <lineage>
        <taxon>Eukaryota</taxon>
        <taxon>Viridiplantae</taxon>
        <taxon>Streptophyta</taxon>
        <taxon>Embryophyta</taxon>
        <taxon>Tracheophyta</taxon>
        <taxon>Spermatophyta</taxon>
        <taxon>Magnoliopsida</taxon>
        <taxon>eudicotyledons</taxon>
        <taxon>Gunneridae</taxon>
        <taxon>Pentapetalae</taxon>
        <taxon>asterids</taxon>
        <taxon>lamiids</taxon>
        <taxon>Lamiales</taxon>
        <taxon>Lamiaceae</taxon>
        <taxon>Nepetoideae</taxon>
        <taxon>Elsholtzieae</taxon>
        <taxon>Perilla</taxon>
    </lineage>
</organism>